<evidence type="ECO:0000313" key="3">
    <source>
        <dbReference type="Proteomes" id="UP001166402"/>
    </source>
</evidence>
<evidence type="ECO:0000256" key="1">
    <source>
        <dbReference type="SAM" id="Phobius"/>
    </source>
</evidence>
<keyword evidence="1" id="KW-0812">Transmembrane</keyword>
<feature type="transmembrane region" description="Helical" evidence="1">
    <location>
        <begin position="42"/>
        <end position="66"/>
    </location>
</feature>
<dbReference type="RefSeq" id="WP_209452823.1">
    <property type="nucleotide sequence ID" value="NZ_JAGGLT010000002.1"/>
</dbReference>
<gene>
    <name evidence="2" type="ORF">J2Z80_000354</name>
</gene>
<protein>
    <submittedName>
        <fullName evidence="2">Uncharacterized protein</fullName>
    </submittedName>
</protein>
<evidence type="ECO:0000313" key="2">
    <source>
        <dbReference type="EMBL" id="MBP2070856.1"/>
    </source>
</evidence>
<keyword evidence="3" id="KW-1185">Reference proteome</keyword>
<proteinExistence type="predicted"/>
<organism evidence="2 3">
    <name type="scientific">Thermoanaerobacterium butyriciformans</name>
    <dbReference type="NCBI Taxonomy" id="1702242"/>
    <lineage>
        <taxon>Bacteria</taxon>
        <taxon>Bacillati</taxon>
        <taxon>Bacillota</taxon>
        <taxon>Clostridia</taxon>
        <taxon>Thermoanaerobacterales</taxon>
        <taxon>Thermoanaerobacteraceae</taxon>
        <taxon>Thermoanaerobacterium</taxon>
    </lineage>
</organism>
<name>A0ABS4NB30_9THEO</name>
<keyword evidence="1" id="KW-1133">Transmembrane helix</keyword>
<feature type="transmembrane region" description="Helical" evidence="1">
    <location>
        <begin position="17"/>
        <end position="35"/>
    </location>
</feature>
<sequence>MGVIALIFFVETFWKQILIAIISAVAIEFIFPFFFKALFKSLGFVFLPVIVVLGKGTDLLIQWGIISPSVNNEFTVRFIVVLASILTLISTFFLSIVKEDEWNYELSTGMSINNAIGVNEKRLLLQGRIPPERPGVTKEYIEQLANSMGLTIKNNKVEPVSMYALSIQEKLLPSGETKLRKTGIGFDYPDKTFVK</sequence>
<comment type="caution">
    <text evidence="2">The sequence shown here is derived from an EMBL/GenBank/DDBJ whole genome shotgun (WGS) entry which is preliminary data.</text>
</comment>
<keyword evidence="1" id="KW-0472">Membrane</keyword>
<dbReference type="Proteomes" id="UP001166402">
    <property type="component" value="Unassembled WGS sequence"/>
</dbReference>
<accession>A0ABS4NB30</accession>
<feature type="transmembrane region" description="Helical" evidence="1">
    <location>
        <begin position="78"/>
        <end position="97"/>
    </location>
</feature>
<reference evidence="2" key="1">
    <citation type="submission" date="2021-03" db="EMBL/GenBank/DDBJ databases">
        <title>Genomic Encyclopedia of Type Strains, Phase IV (KMG-IV): sequencing the most valuable type-strain genomes for metagenomic binning, comparative biology and taxonomic classification.</title>
        <authorList>
            <person name="Goeker M."/>
        </authorList>
    </citation>
    <scope>NUCLEOTIDE SEQUENCE</scope>
    <source>
        <strain evidence="2">DSM 101588</strain>
    </source>
</reference>
<dbReference type="EMBL" id="JAGGLT010000002">
    <property type="protein sequence ID" value="MBP2070856.1"/>
    <property type="molecule type" value="Genomic_DNA"/>
</dbReference>